<name>A0AAW9QAH2_9BURK</name>
<reference evidence="5 6" key="1">
    <citation type="submission" date="2024-02" db="EMBL/GenBank/DDBJ databases">
        <title>Genome sequence of Aquincola sp. MAHUQ-54.</title>
        <authorList>
            <person name="Huq M.A."/>
        </authorList>
    </citation>
    <scope>NUCLEOTIDE SEQUENCE [LARGE SCALE GENOMIC DNA]</scope>
    <source>
        <strain evidence="5 6">MAHUQ-54</strain>
    </source>
</reference>
<organism evidence="5 6">
    <name type="scientific">Aquincola agrisoli</name>
    <dbReference type="NCBI Taxonomy" id="3119538"/>
    <lineage>
        <taxon>Bacteria</taxon>
        <taxon>Pseudomonadati</taxon>
        <taxon>Pseudomonadota</taxon>
        <taxon>Betaproteobacteria</taxon>
        <taxon>Burkholderiales</taxon>
        <taxon>Sphaerotilaceae</taxon>
        <taxon>Aquincola</taxon>
    </lineage>
</organism>
<evidence type="ECO:0000256" key="3">
    <source>
        <dbReference type="SAM" id="MobiDB-lite"/>
    </source>
</evidence>
<dbReference type="PIRSF" id="PIRSF006493">
    <property type="entry name" value="Prok_Ku"/>
    <property type="match status" value="1"/>
</dbReference>
<keyword evidence="2" id="KW-0234">DNA repair</keyword>
<dbReference type="SUPFAM" id="SSF100939">
    <property type="entry name" value="SPOC domain-like"/>
    <property type="match status" value="1"/>
</dbReference>
<dbReference type="InterPro" id="IPR016194">
    <property type="entry name" value="SPOC-like_C_dom_sf"/>
</dbReference>
<dbReference type="NCBIfam" id="TIGR02772">
    <property type="entry name" value="Ku_bact"/>
    <property type="match status" value="1"/>
</dbReference>
<dbReference type="Pfam" id="PF02735">
    <property type="entry name" value="Ku"/>
    <property type="match status" value="1"/>
</dbReference>
<gene>
    <name evidence="2" type="primary">ku</name>
    <name evidence="5" type="ORF">V4F39_00680</name>
</gene>
<proteinExistence type="inferred from homology"/>
<comment type="caution">
    <text evidence="5">The sequence shown here is derived from an EMBL/GenBank/DDBJ whole genome shotgun (WGS) entry which is preliminary data.</text>
</comment>
<dbReference type="PANTHER" id="PTHR41251">
    <property type="entry name" value="NON-HOMOLOGOUS END JOINING PROTEIN KU"/>
    <property type="match status" value="1"/>
</dbReference>
<sequence>MPRVIWKGAISFGLVHIPVALYPASREDEIDFDWLDARSMDPVGYKRVNKRTGREIAKEHIVKGVKLDDGEYVLVSDDDIREAYPRSTQTIEIERFVAAAEIPFVHLERPYYLAPINKGEKVYALLREALLAAGRVGVAKVVIQSKQHLAALIPAGPALMLNTLRWAGEIRPWDELSLPPAGRQAAGLKDAELKMAAQLVEELSAPWQAGDYSDQFKDAVMALVERKSQAGDTREVTPLEPAPEQPGSSNVVDLTALLKRSLAGGASGKAAPAKRPARPAAKAASKAAAKRGAPARKAARRRA</sequence>
<evidence type="ECO:0000259" key="4">
    <source>
        <dbReference type="SMART" id="SM00559"/>
    </source>
</evidence>
<keyword evidence="2" id="KW-0233">DNA recombination</keyword>
<keyword evidence="2" id="KW-0227">DNA damage</keyword>
<dbReference type="InterPro" id="IPR009187">
    <property type="entry name" value="Prok_Ku"/>
</dbReference>
<dbReference type="Proteomes" id="UP001336250">
    <property type="component" value="Unassembled WGS sequence"/>
</dbReference>
<dbReference type="HAMAP" id="MF_01875">
    <property type="entry name" value="Prokaryotic_Ku"/>
    <property type="match status" value="1"/>
</dbReference>
<feature type="region of interest" description="Disordered" evidence="3">
    <location>
        <begin position="228"/>
        <end position="250"/>
    </location>
</feature>
<comment type="similarity">
    <text evidence="2">Belongs to the prokaryotic Ku family.</text>
</comment>
<comment type="function">
    <text evidence="2">With LigD forms a non-homologous end joining (NHEJ) DNA repair enzyme, which repairs dsDNA breaks with reduced fidelity. Binds linear dsDNA with 5'- and 3'- overhangs but not closed circular dsDNA nor ssDNA. Recruits and stimulates the ligase activity of LigD.</text>
</comment>
<feature type="compositionally biased region" description="Basic residues" evidence="3">
    <location>
        <begin position="293"/>
        <end position="303"/>
    </location>
</feature>
<dbReference type="GO" id="GO:0003690">
    <property type="term" value="F:double-stranded DNA binding"/>
    <property type="evidence" value="ECO:0007669"/>
    <property type="project" value="UniProtKB-UniRule"/>
</dbReference>
<keyword evidence="1 2" id="KW-0238">DNA-binding</keyword>
<dbReference type="GO" id="GO:0006303">
    <property type="term" value="P:double-strand break repair via nonhomologous end joining"/>
    <property type="evidence" value="ECO:0007669"/>
    <property type="project" value="UniProtKB-UniRule"/>
</dbReference>
<dbReference type="CDD" id="cd00789">
    <property type="entry name" value="KU_like"/>
    <property type="match status" value="1"/>
</dbReference>
<comment type="subunit">
    <text evidence="2">Homodimer. Interacts with LigD.</text>
</comment>
<feature type="compositionally biased region" description="Low complexity" evidence="3">
    <location>
        <begin position="268"/>
        <end position="292"/>
    </location>
</feature>
<dbReference type="EMBL" id="JAZIBG010000003">
    <property type="protein sequence ID" value="MEF7612402.1"/>
    <property type="molecule type" value="Genomic_DNA"/>
</dbReference>
<keyword evidence="6" id="KW-1185">Reference proteome</keyword>
<feature type="region of interest" description="Disordered" evidence="3">
    <location>
        <begin position="263"/>
        <end position="303"/>
    </location>
</feature>
<evidence type="ECO:0000256" key="2">
    <source>
        <dbReference type="HAMAP-Rule" id="MF_01875"/>
    </source>
</evidence>
<dbReference type="SMART" id="SM00559">
    <property type="entry name" value="Ku78"/>
    <property type="match status" value="1"/>
</dbReference>
<dbReference type="RefSeq" id="WP_332287301.1">
    <property type="nucleotide sequence ID" value="NZ_JAZIBG010000003.1"/>
</dbReference>
<evidence type="ECO:0000313" key="5">
    <source>
        <dbReference type="EMBL" id="MEF7612402.1"/>
    </source>
</evidence>
<protein>
    <recommendedName>
        <fullName evidence="2">Non-homologous end joining protein Ku</fullName>
    </recommendedName>
</protein>
<evidence type="ECO:0000256" key="1">
    <source>
        <dbReference type="ARBA" id="ARBA00023125"/>
    </source>
</evidence>
<accession>A0AAW9QAH2</accession>
<feature type="compositionally biased region" description="Basic and acidic residues" evidence="3">
    <location>
        <begin position="228"/>
        <end position="237"/>
    </location>
</feature>
<feature type="domain" description="Ku" evidence="4">
    <location>
        <begin position="53"/>
        <end position="181"/>
    </location>
</feature>
<dbReference type="Gene3D" id="2.40.290.10">
    <property type="match status" value="1"/>
</dbReference>
<dbReference type="InterPro" id="IPR006164">
    <property type="entry name" value="DNA_bd_Ku70/Ku80"/>
</dbReference>
<dbReference type="PANTHER" id="PTHR41251:SF1">
    <property type="entry name" value="NON-HOMOLOGOUS END JOINING PROTEIN KU"/>
    <property type="match status" value="1"/>
</dbReference>
<dbReference type="GO" id="GO:0006310">
    <property type="term" value="P:DNA recombination"/>
    <property type="evidence" value="ECO:0007669"/>
    <property type="project" value="UniProtKB-KW"/>
</dbReference>
<dbReference type="AlphaFoldDB" id="A0AAW9QAH2"/>
<evidence type="ECO:0000313" key="6">
    <source>
        <dbReference type="Proteomes" id="UP001336250"/>
    </source>
</evidence>